<proteinExistence type="predicted"/>
<dbReference type="Proteomes" id="UP001612915">
    <property type="component" value="Unassembled WGS sequence"/>
</dbReference>
<evidence type="ECO:0008006" key="4">
    <source>
        <dbReference type="Google" id="ProtNLM"/>
    </source>
</evidence>
<keyword evidence="1" id="KW-0472">Membrane</keyword>
<gene>
    <name evidence="2" type="ORF">ACIB24_16205</name>
</gene>
<evidence type="ECO:0000313" key="2">
    <source>
        <dbReference type="EMBL" id="MFI7588614.1"/>
    </source>
</evidence>
<evidence type="ECO:0000256" key="1">
    <source>
        <dbReference type="SAM" id="Phobius"/>
    </source>
</evidence>
<organism evidence="2 3">
    <name type="scientific">Spongisporangium articulatum</name>
    <dbReference type="NCBI Taxonomy" id="3362603"/>
    <lineage>
        <taxon>Bacteria</taxon>
        <taxon>Bacillati</taxon>
        <taxon>Actinomycetota</taxon>
        <taxon>Actinomycetes</taxon>
        <taxon>Kineosporiales</taxon>
        <taxon>Kineosporiaceae</taxon>
        <taxon>Spongisporangium</taxon>
    </lineage>
</organism>
<protein>
    <recommendedName>
        <fullName evidence="4">DUF4190 domain-containing protein</fullName>
    </recommendedName>
</protein>
<feature type="transmembrane region" description="Helical" evidence="1">
    <location>
        <begin position="22"/>
        <end position="55"/>
    </location>
</feature>
<keyword evidence="3" id="KW-1185">Reference proteome</keyword>
<dbReference type="RefSeq" id="WP_398282492.1">
    <property type="nucleotide sequence ID" value="NZ_JBITLV010000005.1"/>
</dbReference>
<evidence type="ECO:0000313" key="3">
    <source>
        <dbReference type="Proteomes" id="UP001612915"/>
    </source>
</evidence>
<dbReference type="EMBL" id="JBITLV010000005">
    <property type="protein sequence ID" value="MFI7588614.1"/>
    <property type="molecule type" value="Genomic_DNA"/>
</dbReference>
<feature type="transmembrane region" description="Helical" evidence="1">
    <location>
        <begin position="67"/>
        <end position="91"/>
    </location>
</feature>
<accession>A0ABW8AQG0</accession>
<sequence length="102" mass="10738">MSTETQLSARPATWKKARNYKIAAVVATVVTALFLMVQVLAVPLTGGIGVLLAWLAARNGADRTQMLVLGLVCGIPALFMLIILALIVPALPHLTFNGVSLA</sequence>
<keyword evidence="1" id="KW-0812">Transmembrane</keyword>
<comment type="caution">
    <text evidence="2">The sequence shown here is derived from an EMBL/GenBank/DDBJ whole genome shotgun (WGS) entry which is preliminary data.</text>
</comment>
<reference evidence="2 3" key="1">
    <citation type="submission" date="2024-10" db="EMBL/GenBank/DDBJ databases">
        <title>The Natural Products Discovery Center: Release of the First 8490 Sequenced Strains for Exploring Actinobacteria Biosynthetic Diversity.</title>
        <authorList>
            <person name="Kalkreuter E."/>
            <person name="Kautsar S.A."/>
            <person name="Yang D."/>
            <person name="Bader C.D."/>
            <person name="Teijaro C.N."/>
            <person name="Fluegel L."/>
            <person name="Davis C.M."/>
            <person name="Simpson J.R."/>
            <person name="Lauterbach L."/>
            <person name="Steele A.D."/>
            <person name="Gui C."/>
            <person name="Meng S."/>
            <person name="Li G."/>
            <person name="Viehrig K."/>
            <person name="Ye F."/>
            <person name="Su P."/>
            <person name="Kiefer A.F."/>
            <person name="Nichols A."/>
            <person name="Cepeda A.J."/>
            <person name="Yan W."/>
            <person name="Fan B."/>
            <person name="Jiang Y."/>
            <person name="Adhikari A."/>
            <person name="Zheng C.-J."/>
            <person name="Schuster L."/>
            <person name="Cowan T.M."/>
            <person name="Smanski M.J."/>
            <person name="Chevrette M.G."/>
            <person name="De Carvalho L.P.S."/>
            <person name="Shen B."/>
        </authorList>
    </citation>
    <scope>NUCLEOTIDE SEQUENCE [LARGE SCALE GENOMIC DNA]</scope>
    <source>
        <strain evidence="2 3">NPDC049639</strain>
    </source>
</reference>
<keyword evidence="1" id="KW-1133">Transmembrane helix</keyword>
<name>A0ABW8AQG0_9ACTN</name>